<accession>A0A7R9Q7V6</accession>
<dbReference type="EMBL" id="CAJPIZ010017147">
    <property type="protein sequence ID" value="CAG2115981.1"/>
    <property type="molecule type" value="Genomic_DNA"/>
</dbReference>
<name>A0A7R9Q7V6_9ACAR</name>
<evidence type="ECO:0000313" key="2">
    <source>
        <dbReference type="Proteomes" id="UP000759131"/>
    </source>
</evidence>
<evidence type="ECO:0000313" key="1">
    <source>
        <dbReference type="EMBL" id="CAD7635551.1"/>
    </source>
</evidence>
<sequence>MWRATQRWSRLRSLCRLLTTSISNRLAISLVVILTSIAPQSLNPRASNGYVPSGWLRSLRAAMAYSAVNGGTQSQRLNAFNNDIN</sequence>
<dbReference type="AlphaFoldDB" id="A0A7R9Q7V6"/>
<keyword evidence="2" id="KW-1185">Reference proteome</keyword>
<dbReference type="Proteomes" id="UP000759131">
    <property type="component" value="Unassembled WGS sequence"/>
</dbReference>
<dbReference type="EMBL" id="OC871722">
    <property type="protein sequence ID" value="CAD7635551.1"/>
    <property type="molecule type" value="Genomic_DNA"/>
</dbReference>
<proteinExistence type="predicted"/>
<organism evidence="1">
    <name type="scientific">Medioppia subpectinata</name>
    <dbReference type="NCBI Taxonomy" id="1979941"/>
    <lineage>
        <taxon>Eukaryota</taxon>
        <taxon>Metazoa</taxon>
        <taxon>Ecdysozoa</taxon>
        <taxon>Arthropoda</taxon>
        <taxon>Chelicerata</taxon>
        <taxon>Arachnida</taxon>
        <taxon>Acari</taxon>
        <taxon>Acariformes</taxon>
        <taxon>Sarcoptiformes</taxon>
        <taxon>Oribatida</taxon>
        <taxon>Brachypylina</taxon>
        <taxon>Oppioidea</taxon>
        <taxon>Oppiidae</taxon>
        <taxon>Medioppia</taxon>
    </lineage>
</organism>
<protein>
    <submittedName>
        <fullName evidence="1">Uncharacterized protein</fullName>
    </submittedName>
</protein>
<reference evidence="1" key="1">
    <citation type="submission" date="2020-11" db="EMBL/GenBank/DDBJ databases">
        <authorList>
            <person name="Tran Van P."/>
        </authorList>
    </citation>
    <scope>NUCLEOTIDE SEQUENCE</scope>
</reference>
<gene>
    <name evidence="1" type="ORF">OSB1V03_LOCUS15942</name>
</gene>